<comment type="caution">
    <text evidence="1">The sequence shown here is derived from an EMBL/GenBank/DDBJ whole genome shotgun (WGS) entry which is preliminary data.</text>
</comment>
<name>A0A9N9V9D1_9HYPO</name>
<organism evidence="1 2">
    <name type="scientific">Clonostachys rhizophaga</name>
    <dbReference type="NCBI Taxonomy" id="160324"/>
    <lineage>
        <taxon>Eukaryota</taxon>
        <taxon>Fungi</taxon>
        <taxon>Dikarya</taxon>
        <taxon>Ascomycota</taxon>
        <taxon>Pezizomycotina</taxon>
        <taxon>Sordariomycetes</taxon>
        <taxon>Hypocreomycetidae</taxon>
        <taxon>Hypocreales</taxon>
        <taxon>Bionectriaceae</taxon>
        <taxon>Clonostachys</taxon>
    </lineage>
</organism>
<evidence type="ECO:0000313" key="1">
    <source>
        <dbReference type="EMBL" id="CAH0019157.1"/>
    </source>
</evidence>
<dbReference type="PANTHER" id="PTHR28037:SF1">
    <property type="entry name" value="ALCOHOL O-ACETYLTRANSFERASE 1-RELATED"/>
    <property type="match status" value="1"/>
</dbReference>
<keyword evidence="2" id="KW-1185">Reference proteome</keyword>
<dbReference type="OrthoDB" id="2150604at2759"/>
<dbReference type="EMBL" id="CABFNQ020000551">
    <property type="protein sequence ID" value="CAH0019157.1"/>
    <property type="molecule type" value="Genomic_DNA"/>
</dbReference>
<reference evidence="1" key="1">
    <citation type="submission" date="2021-10" db="EMBL/GenBank/DDBJ databases">
        <authorList>
            <person name="Piombo E."/>
        </authorList>
    </citation>
    <scope>NUCLEOTIDE SEQUENCE</scope>
</reference>
<dbReference type="InterPro" id="IPR010828">
    <property type="entry name" value="Atf2/Sli1-like"/>
</dbReference>
<dbReference type="AlphaFoldDB" id="A0A9N9V9D1"/>
<evidence type="ECO:0000313" key="2">
    <source>
        <dbReference type="Proteomes" id="UP000696573"/>
    </source>
</evidence>
<evidence type="ECO:0008006" key="3">
    <source>
        <dbReference type="Google" id="ProtNLM"/>
    </source>
</evidence>
<dbReference type="GO" id="GO:0008080">
    <property type="term" value="F:N-acetyltransferase activity"/>
    <property type="evidence" value="ECO:0007669"/>
    <property type="project" value="TreeGrafter"/>
</dbReference>
<dbReference type="Proteomes" id="UP000696573">
    <property type="component" value="Unassembled WGS sequence"/>
</dbReference>
<sequence>MGIFRCVIITARYQPPSSLVPCFSSSQQDAYFTAALASVVKDQPMLRVGLLHEDNPKKTSFSHVENMTLSNHFEYRSVHCTSEDDYERQLASTQSWLHDQLWPNLAACPPWRIIILRPVSSSFSTSEFDIMFGYHHSLFDGTSGKEFHQYLLAALQSQPTNPDPIFTLHFPSPPQLPLSQEEAIGFKNSYSFLLRGFWNLAVPSFFKSRQQRLWTAQPIRLHHPYKTRIHVVEIDAASLASLLIACRAQSSSLTSLLHALILSSLSRRMPTSSFCSSTPISLRPWISDSTPFQMRSLTTAHATPHPLPIVLGLGHPSATDALIWESARRVKQDVQSRLARIPIDDPMGFIPLIPDLMAYWRGKEGQPRDETWEVSNLGILEQDTPHDGWEITRALFSSGAMVTGAAMGFNVISVRGKGLTIGVTWQDGDIDEELVRNVARDIENYIKE</sequence>
<dbReference type="Pfam" id="PF07247">
    <property type="entry name" value="AATase"/>
    <property type="match status" value="1"/>
</dbReference>
<proteinExistence type="predicted"/>
<dbReference type="InterPro" id="IPR023213">
    <property type="entry name" value="CAT-like_dom_sf"/>
</dbReference>
<dbReference type="PANTHER" id="PTHR28037">
    <property type="entry name" value="ALCOHOL O-ACETYLTRANSFERASE 1-RELATED"/>
    <property type="match status" value="1"/>
</dbReference>
<gene>
    <name evidence="1" type="ORF">CRHIZ90672A_00011481</name>
</gene>
<dbReference type="Gene3D" id="3.30.559.10">
    <property type="entry name" value="Chloramphenicol acetyltransferase-like domain"/>
    <property type="match status" value="1"/>
</dbReference>
<accession>A0A9N9V9D1</accession>
<dbReference type="Gene3D" id="3.30.559.30">
    <property type="entry name" value="Nonribosomal peptide synthetase, condensation domain"/>
    <property type="match status" value="1"/>
</dbReference>
<dbReference type="SUPFAM" id="SSF52777">
    <property type="entry name" value="CoA-dependent acyltransferases"/>
    <property type="match status" value="2"/>
</dbReference>
<dbReference type="InterPro" id="IPR052058">
    <property type="entry name" value="Alcohol_O-acetyltransferase"/>
</dbReference>
<protein>
    <recommendedName>
        <fullName evidence="3">Alcohol acetyltransferase</fullName>
    </recommendedName>
</protein>